<keyword evidence="2" id="KW-1185">Reference proteome</keyword>
<comment type="caution">
    <text evidence="1">The sequence shown here is derived from an EMBL/GenBank/DDBJ whole genome shotgun (WGS) entry which is preliminary data.</text>
</comment>
<dbReference type="EMBL" id="JBGNUJ010000002">
    <property type="protein sequence ID" value="KAL3964321.1"/>
    <property type="molecule type" value="Genomic_DNA"/>
</dbReference>
<evidence type="ECO:0000313" key="2">
    <source>
        <dbReference type="Proteomes" id="UP001638806"/>
    </source>
</evidence>
<name>A0ACC4E6P7_PURLI</name>
<proteinExistence type="predicted"/>
<organism evidence="1 2">
    <name type="scientific">Purpureocillium lilacinum</name>
    <name type="common">Paecilomyces lilacinus</name>
    <dbReference type="NCBI Taxonomy" id="33203"/>
    <lineage>
        <taxon>Eukaryota</taxon>
        <taxon>Fungi</taxon>
        <taxon>Dikarya</taxon>
        <taxon>Ascomycota</taxon>
        <taxon>Pezizomycotina</taxon>
        <taxon>Sordariomycetes</taxon>
        <taxon>Hypocreomycetidae</taxon>
        <taxon>Hypocreales</taxon>
        <taxon>Ophiocordycipitaceae</taxon>
        <taxon>Purpureocillium</taxon>
    </lineage>
</organism>
<sequence length="85" mass="9701">MFSPQRSGEAQSNILYARNATFAQQLVVVALLEELALAEHKDDVCVLHRRQAMSHHHHRAALACAFKRRLNQFLALRIERARGLV</sequence>
<protein>
    <submittedName>
        <fullName evidence="1">Uncharacterized protein</fullName>
    </submittedName>
</protein>
<accession>A0ACC4E6P7</accession>
<dbReference type="Proteomes" id="UP001638806">
    <property type="component" value="Unassembled WGS sequence"/>
</dbReference>
<evidence type="ECO:0000313" key="1">
    <source>
        <dbReference type="EMBL" id="KAL3964321.1"/>
    </source>
</evidence>
<gene>
    <name evidence="1" type="ORF">ACCO45_001325</name>
</gene>
<reference evidence="1" key="1">
    <citation type="submission" date="2024-12" db="EMBL/GenBank/DDBJ databases">
        <title>Comparative genomics and development of molecular markers within Purpureocillium lilacinum and among Purpureocillium species.</title>
        <authorList>
            <person name="Yeh Z.-Y."/>
            <person name="Ni N.-T."/>
            <person name="Lo P.-H."/>
            <person name="Mushyakhwo K."/>
            <person name="Lin C.-F."/>
            <person name="Nai Y.-S."/>
        </authorList>
    </citation>
    <scope>NUCLEOTIDE SEQUENCE</scope>
    <source>
        <strain evidence="1">NCHU-NPUST-175</strain>
    </source>
</reference>